<sequence length="644" mass="73734">MFRTITKIIGRVLLTLIALLLLVVLLLQTEFFQNFLISKVTKQLSEDLKTEIKIKHVSFSFFNKMNLEEMLVRDQKKDTLLYAGAFKLRITDWFFLKDHIDLKYIGLENATIKTVRKDTVWNYQFIIDHFASPKPQKKKTGSKSVSLSLQKIDFDNVTLSKTDFWNGQNINLHIGALTIDARKVDFVKSIFDIRYINIDRLAFKLYDYHALKPKKDRPYYDPSTGEMYYNEGGITIHSDSIKISNSEVSLWKELKNRGVKVELDTRHLTFSKLNVTAKAFNFNKDTISARINLQGRERSGLDIKHLKADFRLTPQIMEFKHFDLKTPKSQFRDYLAFHFKDFNKDFGDFENKVGLEGHFVHSTVHTDDIAYIEPSLKSWNKNIQLTTDLKGIVYDFALKNSLIKMDEHSYISGDLAMKGFPEFDTAHMNLQHLVIQTTRAEAAPVAPIFKDIKSPNFDAMGVMLFRGNFVGTVHDFFTEGNFSTAIGSLYTKAHLTFPEKGEPRYVGSITTKQFNIGKFINSDAIGEVDFDGTFDGSSYKLSNAKSTLKGHFKSIEVNKYPYSNVDINGTIQKKYFTGTLNISDSNASVLSNIQVDFNGKAPKFNIIGDIQNVALQKLNFTKDNFVLTGLFDLDFEGNNIDDYI</sequence>
<reference evidence="1 2" key="1">
    <citation type="submission" date="2017-11" db="EMBL/GenBank/DDBJ databases">
        <title>Infants hospitalized years apart are colonized by the same room-sourced microbial strains.</title>
        <authorList>
            <person name="Brooks B."/>
            <person name="Olm M.R."/>
            <person name="Firek B.A."/>
            <person name="Baker R."/>
            <person name="Thomas B.C."/>
            <person name="Morowitz M.J."/>
            <person name="Banfield J.F."/>
        </authorList>
    </citation>
    <scope>NUCLEOTIDE SEQUENCE [LARGE SCALE GENOMIC DNA]</scope>
    <source>
        <strain evidence="1">S2_009_000_R2_76</strain>
    </source>
</reference>
<evidence type="ECO:0008006" key="3">
    <source>
        <dbReference type="Google" id="ProtNLM"/>
    </source>
</evidence>
<proteinExistence type="predicted"/>
<dbReference type="EMBL" id="QFOI01000281">
    <property type="protein sequence ID" value="PZP45199.1"/>
    <property type="molecule type" value="Genomic_DNA"/>
</dbReference>
<protein>
    <recommendedName>
        <fullName evidence="3">AsmA family protein</fullName>
    </recommendedName>
</protein>
<evidence type="ECO:0000313" key="1">
    <source>
        <dbReference type="EMBL" id="PZP45199.1"/>
    </source>
</evidence>
<organism evidence="1 2">
    <name type="scientific">Pseudopedobacter saltans</name>
    <dbReference type="NCBI Taxonomy" id="151895"/>
    <lineage>
        <taxon>Bacteria</taxon>
        <taxon>Pseudomonadati</taxon>
        <taxon>Bacteroidota</taxon>
        <taxon>Sphingobacteriia</taxon>
        <taxon>Sphingobacteriales</taxon>
        <taxon>Sphingobacteriaceae</taxon>
        <taxon>Pseudopedobacter</taxon>
    </lineage>
</organism>
<dbReference type="AlphaFoldDB" id="A0A2W5GTD6"/>
<gene>
    <name evidence="1" type="ORF">DI598_13655</name>
</gene>
<comment type="caution">
    <text evidence="1">The sequence shown here is derived from an EMBL/GenBank/DDBJ whole genome shotgun (WGS) entry which is preliminary data.</text>
</comment>
<name>A0A2W5GTD6_9SPHI</name>
<accession>A0A2W5GTD6</accession>
<feature type="non-terminal residue" evidence="1">
    <location>
        <position position="644"/>
    </location>
</feature>
<evidence type="ECO:0000313" key="2">
    <source>
        <dbReference type="Proteomes" id="UP000249645"/>
    </source>
</evidence>
<dbReference type="Proteomes" id="UP000249645">
    <property type="component" value="Unassembled WGS sequence"/>
</dbReference>